<protein>
    <recommendedName>
        <fullName evidence="4">SH3b domain-containing protein</fullName>
    </recommendedName>
</protein>
<dbReference type="EMBL" id="CP093326">
    <property type="protein sequence ID" value="UNK44931.1"/>
    <property type="molecule type" value="Genomic_DNA"/>
</dbReference>
<evidence type="ECO:0000313" key="2">
    <source>
        <dbReference type="EMBL" id="UNK44931.1"/>
    </source>
</evidence>
<evidence type="ECO:0008006" key="4">
    <source>
        <dbReference type="Google" id="ProtNLM"/>
    </source>
</evidence>
<evidence type="ECO:0000256" key="1">
    <source>
        <dbReference type="SAM" id="MobiDB-lite"/>
    </source>
</evidence>
<gene>
    <name evidence="2" type="ORF">MNQ99_13335</name>
</gene>
<dbReference type="Proteomes" id="UP000829069">
    <property type="component" value="Chromosome"/>
</dbReference>
<accession>A0ABY3W4T6</accession>
<sequence>MTASSYAKNRGEPRTPAGARHTRTAREPYCREPYVRVQLDGGTLDAKAISWDQTSVQVKWIDAQGSSRTAWVPAAKVRRIHRDESSWRDPYDDYAFYYPDR</sequence>
<keyword evidence="3" id="KW-1185">Reference proteome</keyword>
<reference evidence="2 3" key="1">
    <citation type="submission" date="2022-03" db="EMBL/GenBank/DDBJ databases">
        <title>Isotopic signatures of nitrous oxide derived from detoxification processes.</title>
        <authorList>
            <person name="Behrendt U."/>
            <person name="Buchen C."/>
            <person name="Well R."/>
            <person name="Ulrich A."/>
            <person name="Rohe L."/>
            <person name="Kolb S."/>
            <person name="Schloter M."/>
            <person name="Horn M.A."/>
            <person name="Augustin J."/>
        </authorList>
    </citation>
    <scope>NUCLEOTIDE SEQUENCE [LARGE SCALE GENOMIC DNA]</scope>
    <source>
        <strain evidence="2 3">S4-C24</strain>
    </source>
</reference>
<feature type="region of interest" description="Disordered" evidence="1">
    <location>
        <begin position="1"/>
        <end position="27"/>
    </location>
</feature>
<evidence type="ECO:0000313" key="3">
    <source>
        <dbReference type="Proteomes" id="UP000829069"/>
    </source>
</evidence>
<organism evidence="2 3">
    <name type="scientific">Arthrobacter sulfonylureivorans</name>
    <dbReference type="NCBI Taxonomy" id="2486855"/>
    <lineage>
        <taxon>Bacteria</taxon>
        <taxon>Bacillati</taxon>
        <taxon>Actinomycetota</taxon>
        <taxon>Actinomycetes</taxon>
        <taxon>Micrococcales</taxon>
        <taxon>Micrococcaceae</taxon>
        <taxon>Arthrobacter</taxon>
    </lineage>
</organism>
<name>A0ABY3W4T6_9MICC</name>
<dbReference type="RefSeq" id="WP_241913263.1">
    <property type="nucleotide sequence ID" value="NZ_CP093326.1"/>
</dbReference>
<proteinExistence type="predicted"/>